<feature type="compositionally biased region" description="Polar residues" evidence="1">
    <location>
        <begin position="53"/>
        <end position="65"/>
    </location>
</feature>
<keyword evidence="3" id="KW-1185">Reference proteome</keyword>
<dbReference type="Gene3D" id="6.10.280.100">
    <property type="match status" value="1"/>
</dbReference>
<gene>
    <name evidence="2" type="ORF">SCLCIDRAFT_725397</name>
</gene>
<name>A0A0C3A7T4_9AGAM</name>
<reference evidence="3" key="2">
    <citation type="submission" date="2015-01" db="EMBL/GenBank/DDBJ databases">
        <title>Evolutionary Origins and Diversification of the Mycorrhizal Mutualists.</title>
        <authorList>
            <consortium name="DOE Joint Genome Institute"/>
            <consortium name="Mycorrhizal Genomics Consortium"/>
            <person name="Kohler A."/>
            <person name="Kuo A."/>
            <person name="Nagy L.G."/>
            <person name="Floudas D."/>
            <person name="Copeland A."/>
            <person name="Barry K.W."/>
            <person name="Cichocki N."/>
            <person name="Veneault-Fourrey C."/>
            <person name="LaButti K."/>
            <person name="Lindquist E.A."/>
            <person name="Lipzen A."/>
            <person name="Lundell T."/>
            <person name="Morin E."/>
            <person name="Murat C."/>
            <person name="Riley R."/>
            <person name="Ohm R."/>
            <person name="Sun H."/>
            <person name="Tunlid A."/>
            <person name="Henrissat B."/>
            <person name="Grigoriev I.V."/>
            <person name="Hibbett D.S."/>
            <person name="Martin F."/>
        </authorList>
    </citation>
    <scope>NUCLEOTIDE SEQUENCE [LARGE SCALE GENOMIC DNA]</scope>
    <source>
        <strain evidence="3">Foug A</strain>
    </source>
</reference>
<dbReference type="InParanoid" id="A0A0C3A7T4"/>
<sequence>MTDTGRQSAYDKAQAALKPDSQKSSTEQMKDRAKELYESAAAKMQPESEKSNFQKTVDASSGNTSERMEPFSDQKKNALGGSGEGQQ</sequence>
<accession>A0A0C3A7T4</accession>
<proteinExistence type="predicted"/>
<dbReference type="OrthoDB" id="2348401at2759"/>
<dbReference type="AlphaFoldDB" id="A0A0C3A7T4"/>
<feature type="compositionally biased region" description="Basic and acidic residues" evidence="1">
    <location>
        <begin position="28"/>
        <end position="37"/>
    </location>
</feature>
<protein>
    <submittedName>
        <fullName evidence="2">Uncharacterized protein</fullName>
    </submittedName>
</protein>
<reference evidence="2 3" key="1">
    <citation type="submission" date="2014-04" db="EMBL/GenBank/DDBJ databases">
        <authorList>
            <consortium name="DOE Joint Genome Institute"/>
            <person name="Kuo A."/>
            <person name="Kohler A."/>
            <person name="Nagy L.G."/>
            <person name="Floudas D."/>
            <person name="Copeland A."/>
            <person name="Barry K.W."/>
            <person name="Cichocki N."/>
            <person name="Veneault-Fourrey C."/>
            <person name="LaButti K."/>
            <person name="Lindquist E.A."/>
            <person name="Lipzen A."/>
            <person name="Lundell T."/>
            <person name="Morin E."/>
            <person name="Murat C."/>
            <person name="Sun H."/>
            <person name="Tunlid A."/>
            <person name="Henrissat B."/>
            <person name="Grigoriev I.V."/>
            <person name="Hibbett D.S."/>
            <person name="Martin F."/>
            <person name="Nordberg H.P."/>
            <person name="Cantor M.N."/>
            <person name="Hua S.X."/>
        </authorList>
    </citation>
    <scope>NUCLEOTIDE SEQUENCE [LARGE SCALE GENOMIC DNA]</scope>
    <source>
        <strain evidence="2 3">Foug A</strain>
    </source>
</reference>
<evidence type="ECO:0000313" key="3">
    <source>
        <dbReference type="Proteomes" id="UP000053989"/>
    </source>
</evidence>
<dbReference type="EMBL" id="KN822006">
    <property type="protein sequence ID" value="KIM69763.1"/>
    <property type="molecule type" value="Genomic_DNA"/>
</dbReference>
<dbReference type="Pfam" id="PF04119">
    <property type="entry name" value="HSP9_HSP12"/>
    <property type="match status" value="1"/>
</dbReference>
<evidence type="ECO:0000256" key="1">
    <source>
        <dbReference type="SAM" id="MobiDB-lite"/>
    </source>
</evidence>
<dbReference type="STRING" id="1036808.A0A0C3A7T4"/>
<feature type="compositionally biased region" description="Basic and acidic residues" evidence="1">
    <location>
        <begin position="66"/>
        <end position="76"/>
    </location>
</feature>
<dbReference type="InterPro" id="IPR007250">
    <property type="entry name" value="HSP9_HSP12"/>
</dbReference>
<feature type="region of interest" description="Disordered" evidence="1">
    <location>
        <begin position="1"/>
        <end position="87"/>
    </location>
</feature>
<dbReference type="HOGENOM" id="CLU_102617_3_0_1"/>
<evidence type="ECO:0000313" key="2">
    <source>
        <dbReference type="EMBL" id="KIM69763.1"/>
    </source>
</evidence>
<dbReference type="Proteomes" id="UP000053989">
    <property type="component" value="Unassembled WGS sequence"/>
</dbReference>
<organism evidence="2 3">
    <name type="scientific">Scleroderma citrinum Foug A</name>
    <dbReference type="NCBI Taxonomy" id="1036808"/>
    <lineage>
        <taxon>Eukaryota</taxon>
        <taxon>Fungi</taxon>
        <taxon>Dikarya</taxon>
        <taxon>Basidiomycota</taxon>
        <taxon>Agaricomycotina</taxon>
        <taxon>Agaricomycetes</taxon>
        <taxon>Agaricomycetidae</taxon>
        <taxon>Boletales</taxon>
        <taxon>Sclerodermatineae</taxon>
        <taxon>Sclerodermataceae</taxon>
        <taxon>Scleroderma</taxon>
    </lineage>
</organism>